<gene>
    <name evidence="2" type="ORF">F4Y42_12650</name>
</gene>
<comment type="caution">
    <text evidence="2">The sequence shown here is derived from an EMBL/GenBank/DDBJ whole genome shotgun (WGS) entry which is preliminary data.</text>
</comment>
<keyword evidence="2" id="KW-0413">Isomerase</keyword>
<dbReference type="InterPro" id="IPR050312">
    <property type="entry name" value="IolE/XylAMocC-like"/>
</dbReference>
<evidence type="ECO:0000259" key="1">
    <source>
        <dbReference type="Pfam" id="PF01261"/>
    </source>
</evidence>
<proteinExistence type="predicted"/>
<evidence type="ECO:0000313" key="2">
    <source>
        <dbReference type="EMBL" id="MXY94285.1"/>
    </source>
</evidence>
<dbReference type="Gene3D" id="3.20.20.150">
    <property type="entry name" value="Divalent-metal-dependent TIM barrel enzymes"/>
    <property type="match status" value="1"/>
</dbReference>
<reference evidence="2" key="1">
    <citation type="submission" date="2019-09" db="EMBL/GenBank/DDBJ databases">
        <title>Characterisation of the sponge microbiome using genome-centric metagenomics.</title>
        <authorList>
            <person name="Engelberts J.P."/>
            <person name="Robbins S.J."/>
            <person name="De Goeij J.M."/>
            <person name="Aranda M."/>
            <person name="Bell S.C."/>
            <person name="Webster N.S."/>
        </authorList>
    </citation>
    <scope>NUCLEOTIDE SEQUENCE</scope>
    <source>
        <strain evidence="2">SB0664_bin_27</strain>
    </source>
</reference>
<dbReference type="AlphaFoldDB" id="A0A6B0YVX6"/>
<organism evidence="2">
    <name type="scientific">Caldilineaceae bacterium SB0664_bin_27</name>
    <dbReference type="NCBI Taxonomy" id="2605260"/>
    <lineage>
        <taxon>Bacteria</taxon>
        <taxon>Bacillati</taxon>
        <taxon>Chloroflexota</taxon>
        <taxon>Caldilineae</taxon>
        <taxon>Caldilineales</taxon>
        <taxon>Caldilineaceae</taxon>
    </lineage>
</organism>
<feature type="domain" description="Xylose isomerase-like TIM barrel" evidence="1">
    <location>
        <begin position="19"/>
        <end position="286"/>
    </location>
</feature>
<dbReference type="GO" id="GO:0016853">
    <property type="term" value="F:isomerase activity"/>
    <property type="evidence" value="ECO:0007669"/>
    <property type="project" value="UniProtKB-KW"/>
</dbReference>
<dbReference type="InterPro" id="IPR013022">
    <property type="entry name" value="Xyl_isomerase-like_TIM-brl"/>
</dbReference>
<protein>
    <submittedName>
        <fullName evidence="2">Sugar phosphate isomerase/epimerase</fullName>
    </submittedName>
</protein>
<dbReference type="PANTHER" id="PTHR12110:SF41">
    <property type="entry name" value="INOSOSE DEHYDRATASE"/>
    <property type="match status" value="1"/>
</dbReference>
<accession>A0A6B0YVX6</accession>
<name>A0A6B0YVX6_9CHLR</name>
<dbReference type="InterPro" id="IPR036237">
    <property type="entry name" value="Xyl_isomerase-like_sf"/>
</dbReference>
<dbReference type="EMBL" id="VXRG01000106">
    <property type="protein sequence ID" value="MXY94285.1"/>
    <property type="molecule type" value="Genomic_DNA"/>
</dbReference>
<dbReference type="PANTHER" id="PTHR12110">
    <property type="entry name" value="HYDROXYPYRUVATE ISOMERASE"/>
    <property type="match status" value="1"/>
</dbReference>
<sequence length="291" mass="32639">MELSCTSVMLPRWELDETFDKLSEYGYDAVELRCRYNPDDRDAKPFFWGRHLSDVSPDNILDKAAQIRAAVKRTGIRVAALAPNARYDDTEHVLKLFKGALAIDPDRPPLIRIDAPKHDRTRPYWPQFLEARAGYAKLAELASEHGVKATYEIHTGTLAVTASRTLELLRDLDPNHIGAIYDVQNMVEVGIEDTRMGLDLLGPYVAHCHIGNRLPEPAGQGPDGNTTWRWRGARLAEGVADIPQLIEDLKTVGYQGALSLELFIPDNFEPGNDDEIVKTEGAFLRKLIDRP</sequence>
<dbReference type="Pfam" id="PF01261">
    <property type="entry name" value="AP_endonuc_2"/>
    <property type="match status" value="1"/>
</dbReference>
<dbReference type="SUPFAM" id="SSF51658">
    <property type="entry name" value="Xylose isomerase-like"/>
    <property type="match status" value="1"/>
</dbReference>